<sequence length="125" mass="13781">MQEGVCFMHVKCVMKSECVCSMCSEVQHTERGVALKSARTRDLPLSDKQTVMIRGSMCLFSSFCVILFPVGPVSASFPVDCLPGVSRSRDCPVSPAPFAPCPQVPFWSIFFFFLVLLFSKPSSDT</sequence>
<feature type="transmembrane region" description="Helical" evidence="1">
    <location>
        <begin position="57"/>
        <end position="77"/>
    </location>
</feature>
<evidence type="ECO:0000313" key="2">
    <source>
        <dbReference type="Ensembl" id="ENSPREP00000012315.1"/>
    </source>
</evidence>
<dbReference type="Proteomes" id="UP000242638">
    <property type="component" value="Unassembled WGS sequence"/>
</dbReference>
<reference evidence="2" key="2">
    <citation type="submission" date="2025-08" db="UniProtKB">
        <authorList>
            <consortium name="Ensembl"/>
        </authorList>
    </citation>
    <scope>IDENTIFICATION</scope>
    <source>
        <strain evidence="2">Guanapo</strain>
    </source>
</reference>
<evidence type="ECO:0000256" key="1">
    <source>
        <dbReference type="SAM" id="Phobius"/>
    </source>
</evidence>
<keyword evidence="1" id="KW-1133">Transmembrane helix</keyword>
<protein>
    <submittedName>
        <fullName evidence="2">Uncharacterized protein</fullName>
    </submittedName>
</protein>
<evidence type="ECO:0000313" key="3">
    <source>
        <dbReference type="Proteomes" id="UP000242638"/>
    </source>
</evidence>
<feature type="transmembrane region" description="Helical" evidence="1">
    <location>
        <begin position="97"/>
        <end position="118"/>
    </location>
</feature>
<proteinExistence type="predicted"/>
<accession>A0A3P9NRW0</accession>
<reference evidence="3" key="1">
    <citation type="submission" date="2013-11" db="EMBL/GenBank/DDBJ databases">
        <title>The genomic landscape of the Guanapo guppy.</title>
        <authorList>
            <person name="Kuenstner A."/>
            <person name="Dreyer C."/>
        </authorList>
    </citation>
    <scope>NUCLEOTIDE SEQUENCE</scope>
    <source>
        <strain evidence="3">Guanapo</strain>
    </source>
</reference>
<name>A0A3P9NRW0_POERE</name>
<keyword evidence="1" id="KW-0812">Transmembrane</keyword>
<dbReference type="AlphaFoldDB" id="A0A3P9NRW0"/>
<reference evidence="2" key="3">
    <citation type="submission" date="2025-09" db="UniProtKB">
        <authorList>
            <consortium name="Ensembl"/>
        </authorList>
    </citation>
    <scope>IDENTIFICATION</scope>
    <source>
        <strain evidence="2">Guanapo</strain>
    </source>
</reference>
<keyword evidence="1" id="KW-0472">Membrane</keyword>
<organism evidence="2 3">
    <name type="scientific">Poecilia reticulata</name>
    <name type="common">Guppy</name>
    <name type="synonym">Acanthophacelus reticulatus</name>
    <dbReference type="NCBI Taxonomy" id="8081"/>
    <lineage>
        <taxon>Eukaryota</taxon>
        <taxon>Metazoa</taxon>
        <taxon>Chordata</taxon>
        <taxon>Craniata</taxon>
        <taxon>Vertebrata</taxon>
        <taxon>Euteleostomi</taxon>
        <taxon>Actinopterygii</taxon>
        <taxon>Neopterygii</taxon>
        <taxon>Teleostei</taxon>
        <taxon>Neoteleostei</taxon>
        <taxon>Acanthomorphata</taxon>
        <taxon>Ovalentaria</taxon>
        <taxon>Atherinomorphae</taxon>
        <taxon>Cyprinodontiformes</taxon>
        <taxon>Poeciliidae</taxon>
        <taxon>Poeciliinae</taxon>
        <taxon>Poecilia</taxon>
    </lineage>
</organism>
<keyword evidence="3" id="KW-1185">Reference proteome</keyword>
<dbReference type="Ensembl" id="ENSPRET00000012448.1">
    <property type="protein sequence ID" value="ENSPREP00000012315.1"/>
    <property type="gene ID" value="ENSPREG00000008360.1"/>
</dbReference>